<dbReference type="GeneTree" id="ENSGT00940000165949"/>
<dbReference type="AlphaFoldDB" id="A0A674CGR4"/>
<feature type="transmembrane region" description="Helical" evidence="6">
    <location>
        <begin position="147"/>
        <end position="170"/>
    </location>
</feature>
<dbReference type="Pfam" id="PF01061">
    <property type="entry name" value="ABC2_membrane"/>
    <property type="match status" value="1"/>
</dbReference>
<comment type="subcellular location">
    <subcellularLocation>
        <location evidence="1">Membrane</location>
        <topology evidence="1">Multi-pass membrane protein</topology>
    </subcellularLocation>
</comment>
<protein>
    <recommendedName>
        <fullName evidence="7">ABC-2 type transporter transmembrane domain-containing protein</fullName>
    </recommendedName>
</protein>
<evidence type="ECO:0000313" key="8">
    <source>
        <dbReference type="Ensembl" id="ENSSTUP00000082618.1"/>
    </source>
</evidence>
<keyword evidence="5 6" id="KW-0472">Membrane</keyword>
<proteinExistence type="predicted"/>
<evidence type="ECO:0000256" key="5">
    <source>
        <dbReference type="ARBA" id="ARBA00023136"/>
    </source>
</evidence>
<keyword evidence="3 6" id="KW-0812">Transmembrane</keyword>
<sequence length="318" mass="34841">LFPHGGLYLLKRCGKTLPVCVLTLSVCVLTLSVCVLTLSVCVLTLTVCVLTLPVCVLTLSVCVLTLPVCVLTLSVCVLTLSVCVLTLSVCVLTLPVCVLTLSVCVLTLPVCVLTLSVCVLTLSLSVCFSHENSSGYYRTSVYFLSKIFADLIPNRIVPIFIFSAIAYYMMGLKPAFTAFLLFALTMSLVSLAGVSLAFLVSASVSSFAMANVLIALPFVFMMVFGGFLVNLNSMLSWLSWLKWISIFRYGLEAVTINEFKGQIFYSNTTILPGEVYLETQGIDYSTWGFWQNHVALGGIITVCMVLAYIQLRRINRWK</sequence>
<dbReference type="InterPro" id="IPR013525">
    <property type="entry name" value="ABC2_TM"/>
</dbReference>
<feature type="domain" description="ABC-2 type transporter transmembrane" evidence="7">
    <location>
        <begin position="116"/>
        <end position="259"/>
    </location>
</feature>
<keyword evidence="9" id="KW-1185">Reference proteome</keyword>
<evidence type="ECO:0000256" key="4">
    <source>
        <dbReference type="ARBA" id="ARBA00022989"/>
    </source>
</evidence>
<dbReference type="Proteomes" id="UP000472277">
    <property type="component" value="Unassembled WGS sequence"/>
</dbReference>
<reference evidence="8" key="2">
    <citation type="submission" date="2025-09" db="UniProtKB">
        <authorList>
            <consortium name="Ensembl"/>
        </authorList>
    </citation>
    <scope>IDENTIFICATION</scope>
</reference>
<evidence type="ECO:0000256" key="1">
    <source>
        <dbReference type="ARBA" id="ARBA00004141"/>
    </source>
</evidence>
<dbReference type="PANTHER" id="PTHR48041:SF49">
    <property type="entry name" value="ATP-BINDING CASSETTE TRANSPORTER SUB-FAMILY G MEMBER 2B-RELATED"/>
    <property type="match status" value="1"/>
</dbReference>
<feature type="transmembrane region" description="Helical" evidence="6">
    <location>
        <begin position="212"/>
        <end position="231"/>
    </location>
</feature>
<reference evidence="8" key="1">
    <citation type="submission" date="2025-08" db="UniProtKB">
        <authorList>
            <consortium name="Ensembl"/>
        </authorList>
    </citation>
    <scope>IDENTIFICATION</scope>
</reference>
<feature type="transmembrane region" description="Helical" evidence="6">
    <location>
        <begin position="100"/>
        <end position="126"/>
    </location>
</feature>
<feature type="transmembrane region" description="Helical" evidence="6">
    <location>
        <begin position="293"/>
        <end position="311"/>
    </location>
</feature>
<organism evidence="8 9">
    <name type="scientific">Salmo trutta</name>
    <name type="common">Brown trout</name>
    <dbReference type="NCBI Taxonomy" id="8032"/>
    <lineage>
        <taxon>Eukaryota</taxon>
        <taxon>Metazoa</taxon>
        <taxon>Chordata</taxon>
        <taxon>Craniata</taxon>
        <taxon>Vertebrata</taxon>
        <taxon>Euteleostomi</taxon>
        <taxon>Actinopterygii</taxon>
        <taxon>Neopterygii</taxon>
        <taxon>Teleostei</taxon>
        <taxon>Protacanthopterygii</taxon>
        <taxon>Salmoniformes</taxon>
        <taxon>Salmonidae</taxon>
        <taxon>Salmoninae</taxon>
        <taxon>Salmo</taxon>
    </lineage>
</organism>
<evidence type="ECO:0000256" key="6">
    <source>
        <dbReference type="SAM" id="Phobius"/>
    </source>
</evidence>
<dbReference type="GO" id="GO:0005886">
    <property type="term" value="C:plasma membrane"/>
    <property type="evidence" value="ECO:0007669"/>
    <property type="project" value="TreeGrafter"/>
</dbReference>
<dbReference type="InParanoid" id="A0A674CGR4"/>
<evidence type="ECO:0000256" key="2">
    <source>
        <dbReference type="ARBA" id="ARBA00022448"/>
    </source>
</evidence>
<evidence type="ECO:0000259" key="7">
    <source>
        <dbReference type="Pfam" id="PF01061"/>
    </source>
</evidence>
<feature type="transmembrane region" description="Helical" evidence="6">
    <location>
        <begin position="17"/>
        <end position="38"/>
    </location>
</feature>
<dbReference type="PANTHER" id="PTHR48041">
    <property type="entry name" value="ABC TRANSPORTER G FAMILY MEMBER 28"/>
    <property type="match status" value="1"/>
</dbReference>
<feature type="transmembrane region" description="Helical" evidence="6">
    <location>
        <begin position="73"/>
        <end position="94"/>
    </location>
</feature>
<evidence type="ECO:0000313" key="9">
    <source>
        <dbReference type="Proteomes" id="UP000472277"/>
    </source>
</evidence>
<feature type="transmembrane region" description="Helical" evidence="6">
    <location>
        <begin position="44"/>
        <end position="66"/>
    </location>
</feature>
<dbReference type="GO" id="GO:0140359">
    <property type="term" value="F:ABC-type transporter activity"/>
    <property type="evidence" value="ECO:0007669"/>
    <property type="project" value="InterPro"/>
</dbReference>
<accession>A0A674CGR4</accession>
<name>A0A674CGR4_SALTR</name>
<evidence type="ECO:0000256" key="3">
    <source>
        <dbReference type="ARBA" id="ARBA00022692"/>
    </source>
</evidence>
<dbReference type="Ensembl" id="ENSSTUT00000087895.1">
    <property type="protein sequence ID" value="ENSSTUP00000082618.1"/>
    <property type="gene ID" value="ENSSTUG00000036312.1"/>
</dbReference>
<feature type="transmembrane region" description="Helical" evidence="6">
    <location>
        <begin position="176"/>
        <end position="200"/>
    </location>
</feature>
<dbReference type="InterPro" id="IPR050352">
    <property type="entry name" value="ABCG_transporters"/>
</dbReference>
<keyword evidence="2" id="KW-0813">Transport</keyword>
<keyword evidence="4 6" id="KW-1133">Transmembrane helix</keyword>